<dbReference type="EMBL" id="UYSL01008086">
    <property type="protein sequence ID" value="VDL67978.1"/>
    <property type="molecule type" value="Genomic_DNA"/>
</dbReference>
<evidence type="ECO:0000313" key="1">
    <source>
        <dbReference type="EMBL" id="VDL67978.1"/>
    </source>
</evidence>
<accession>A0A0N4XPD6</accession>
<dbReference type="AlphaFoldDB" id="A0A0N4XPD6"/>
<keyword evidence="2" id="KW-1185">Reference proteome</keyword>
<reference evidence="3" key="1">
    <citation type="submission" date="2017-02" db="UniProtKB">
        <authorList>
            <consortium name="WormBaseParasite"/>
        </authorList>
    </citation>
    <scope>IDENTIFICATION</scope>
</reference>
<evidence type="ECO:0000313" key="2">
    <source>
        <dbReference type="Proteomes" id="UP000271162"/>
    </source>
</evidence>
<gene>
    <name evidence="1" type="ORF">NBR_LOCUS4389</name>
</gene>
<organism evidence="3">
    <name type="scientific">Nippostrongylus brasiliensis</name>
    <name type="common">Rat hookworm</name>
    <dbReference type="NCBI Taxonomy" id="27835"/>
    <lineage>
        <taxon>Eukaryota</taxon>
        <taxon>Metazoa</taxon>
        <taxon>Ecdysozoa</taxon>
        <taxon>Nematoda</taxon>
        <taxon>Chromadorea</taxon>
        <taxon>Rhabditida</taxon>
        <taxon>Rhabditina</taxon>
        <taxon>Rhabditomorpha</taxon>
        <taxon>Strongyloidea</taxon>
        <taxon>Heligmosomidae</taxon>
        <taxon>Nippostrongylus</taxon>
    </lineage>
</organism>
<dbReference type="Proteomes" id="UP000271162">
    <property type="component" value="Unassembled WGS sequence"/>
</dbReference>
<evidence type="ECO:0000313" key="3">
    <source>
        <dbReference type="WBParaSite" id="NBR_0000438801-mRNA-1"/>
    </source>
</evidence>
<reference evidence="1 2" key="2">
    <citation type="submission" date="2018-11" db="EMBL/GenBank/DDBJ databases">
        <authorList>
            <consortium name="Pathogen Informatics"/>
        </authorList>
    </citation>
    <scope>NUCLEOTIDE SEQUENCE [LARGE SCALE GENOMIC DNA]</scope>
</reference>
<name>A0A0N4XPD6_NIPBR</name>
<dbReference type="WBParaSite" id="NBR_0000438801-mRNA-1">
    <property type="protein sequence ID" value="NBR_0000438801-mRNA-1"/>
    <property type="gene ID" value="NBR_0000438801"/>
</dbReference>
<sequence>MVEKKVRVVSLKWSTRFFLNVNETVAPRQYVENVTVACKRPKFCGEYYCNLNDYEFLVPDSVLAIPETQNRTLAVGESVT</sequence>
<proteinExistence type="predicted"/>
<protein>
    <submittedName>
        <fullName evidence="3">DUF427 domain-containing protein</fullName>
    </submittedName>
</protein>